<comment type="catalytic activity">
    <reaction evidence="1">
        <text>ATP + protein L-histidine = ADP + protein N-phospho-L-histidine.</text>
        <dbReference type="EC" id="2.7.13.3"/>
    </reaction>
</comment>
<reference evidence="4" key="1">
    <citation type="submission" date="2016-10" db="EMBL/GenBank/DDBJ databases">
        <authorList>
            <person name="Varghese N."/>
            <person name="Submissions S."/>
        </authorList>
    </citation>
    <scope>NUCLEOTIDE SEQUENCE [LARGE SCALE GENOMIC DNA]</scope>
    <source>
        <strain evidence="4">CGMCC 1.9227</strain>
    </source>
</reference>
<evidence type="ECO:0000313" key="3">
    <source>
        <dbReference type="EMBL" id="SFF13605.1"/>
    </source>
</evidence>
<evidence type="ECO:0000313" key="4">
    <source>
        <dbReference type="Proteomes" id="UP000198596"/>
    </source>
</evidence>
<dbReference type="InterPro" id="IPR036097">
    <property type="entry name" value="HisK_dim/P_sf"/>
</dbReference>
<evidence type="ECO:0000256" key="2">
    <source>
        <dbReference type="ARBA" id="ARBA00012438"/>
    </source>
</evidence>
<dbReference type="RefSeq" id="WP_143071078.1">
    <property type="nucleotide sequence ID" value="NZ_FONQ01000009.1"/>
</dbReference>
<dbReference type="InterPro" id="IPR003661">
    <property type="entry name" value="HisK_dim/P_dom"/>
</dbReference>
<dbReference type="Gene3D" id="1.10.287.130">
    <property type="match status" value="1"/>
</dbReference>
<dbReference type="OrthoDB" id="9781208at2"/>
<protein>
    <recommendedName>
        <fullName evidence="2">histidine kinase</fullName>
        <ecNumber evidence="2">2.7.13.3</ecNumber>
    </recommendedName>
</protein>
<evidence type="ECO:0000256" key="1">
    <source>
        <dbReference type="ARBA" id="ARBA00000085"/>
    </source>
</evidence>
<dbReference type="SUPFAM" id="SSF47384">
    <property type="entry name" value="Homodimeric domain of signal transducing histidine kinase"/>
    <property type="match status" value="1"/>
</dbReference>
<dbReference type="GO" id="GO:0000155">
    <property type="term" value="F:phosphorelay sensor kinase activity"/>
    <property type="evidence" value="ECO:0007669"/>
    <property type="project" value="InterPro"/>
</dbReference>
<dbReference type="EC" id="2.7.13.3" evidence="2"/>
<dbReference type="AlphaFoldDB" id="A0A1I2G7L8"/>
<accession>A0A1I2G7L8</accession>
<organism evidence="3 4">
    <name type="scientific">Flavobacterium xueshanense</name>
    <dbReference type="NCBI Taxonomy" id="935223"/>
    <lineage>
        <taxon>Bacteria</taxon>
        <taxon>Pseudomonadati</taxon>
        <taxon>Bacteroidota</taxon>
        <taxon>Flavobacteriia</taxon>
        <taxon>Flavobacteriales</taxon>
        <taxon>Flavobacteriaceae</taxon>
        <taxon>Flavobacterium</taxon>
    </lineage>
</organism>
<gene>
    <name evidence="3" type="ORF">SAMN04488131_109101</name>
</gene>
<dbReference type="EMBL" id="FONQ01000009">
    <property type="protein sequence ID" value="SFF13605.1"/>
    <property type="molecule type" value="Genomic_DNA"/>
</dbReference>
<dbReference type="Proteomes" id="UP000198596">
    <property type="component" value="Unassembled WGS sequence"/>
</dbReference>
<proteinExistence type="predicted"/>
<keyword evidence="4" id="KW-1185">Reference proteome</keyword>
<dbReference type="CDD" id="cd00082">
    <property type="entry name" value="HisKA"/>
    <property type="match status" value="1"/>
</dbReference>
<name>A0A1I2G7L8_9FLAO</name>
<sequence>MQKGNKLTEIKFPKSVTRLSAIDNSITGGFIAKADAKNLAELVAQEDSLMAIFSHHLRSPLAGIVGMTEYLKSNSEKMGISVRKEKLNLIYESS</sequence>